<evidence type="ECO:0000256" key="8">
    <source>
        <dbReference type="PROSITE-ProRule" id="PRU10059"/>
    </source>
</evidence>
<keyword evidence="9" id="KW-0732">Signal</keyword>
<proteinExistence type="inferred from homology"/>
<evidence type="ECO:0000256" key="6">
    <source>
        <dbReference type="ARBA" id="ARBA00023295"/>
    </source>
</evidence>
<dbReference type="Proteomes" id="UP000504608">
    <property type="component" value="Unplaced"/>
</dbReference>
<evidence type="ECO:0000256" key="4">
    <source>
        <dbReference type="ARBA" id="ARBA00023001"/>
    </source>
</evidence>
<sequence>MASSSSSIVGVLAGLGVVLAHIHGCLGADYKAALTSSLLFYEAQRSGKLPHDQRIKWRGDSALQDGKASGIDLVGGYYDAGDHVKFGFPMAFTLTMLAWSVVEYSPQLGAKHELQNALTAIKWGTDYLLKAHPEPNVLYVQVGDGDSDHGCWMRPEEMTTPRPAYKIDAQHPGSDVAAESAAALAAASIAFKASDGQYSSKLLGHAKQLFEFARNHQGLYQNSVPGVGQFYSSSGFQDELLWAAVWLYCATGDRAYLDYLGGSGNAGGTRTMFSWDDKFAGVQILAAKLVLDGKVQASGVWSDFKSQGEQFLCSCLQKGNNNFRKTPGGLLYFADWNNLQYVTTATFLATVYSDYLAAKHAPIQCVGGLVQPSDLISFAKSQVDYILGSNPNGMSYMVGLGSKYPTQVHHRGASIVSIKTNPTPVECKAGFDLWFHKNAPNPNVLTGAVVGGPNINDQYSDTRTNYNMAETGTANVAPFVGVLARLA</sequence>
<keyword evidence="7 8" id="KW-0624">Polysaccharide degradation</keyword>
<evidence type="ECO:0000256" key="1">
    <source>
        <dbReference type="ARBA" id="ARBA00000966"/>
    </source>
</evidence>
<dbReference type="GO" id="GO:0030245">
    <property type="term" value="P:cellulose catabolic process"/>
    <property type="evidence" value="ECO:0007669"/>
    <property type="project" value="UniProtKB-KW"/>
</dbReference>
<dbReference type="InterPro" id="IPR008928">
    <property type="entry name" value="6-hairpin_glycosidase_sf"/>
</dbReference>
<feature type="chain" id="PRO_5027140026" description="Endoglucanase" evidence="9">
    <location>
        <begin position="28"/>
        <end position="487"/>
    </location>
</feature>
<comment type="similarity">
    <text evidence="2 8 9">Belongs to the glycosyl hydrolase 9 (cellulase E) family.</text>
</comment>
<evidence type="ECO:0000256" key="7">
    <source>
        <dbReference type="ARBA" id="ARBA00023326"/>
    </source>
</evidence>
<evidence type="ECO:0000313" key="11">
    <source>
        <dbReference type="Proteomes" id="UP000504608"/>
    </source>
</evidence>
<dbReference type="GeneID" id="111498871"/>
<feature type="active site" evidence="8">
    <location>
        <position position="409"/>
    </location>
</feature>
<organism evidence="11 12">
    <name type="scientific">Cucurbita maxima</name>
    <name type="common">Pumpkin</name>
    <name type="synonym">Winter squash</name>
    <dbReference type="NCBI Taxonomy" id="3661"/>
    <lineage>
        <taxon>Eukaryota</taxon>
        <taxon>Viridiplantae</taxon>
        <taxon>Streptophyta</taxon>
        <taxon>Embryophyta</taxon>
        <taxon>Tracheophyta</taxon>
        <taxon>Spermatophyta</taxon>
        <taxon>Magnoliopsida</taxon>
        <taxon>eudicotyledons</taxon>
        <taxon>Gunneridae</taxon>
        <taxon>Pentapetalae</taxon>
        <taxon>rosids</taxon>
        <taxon>fabids</taxon>
        <taxon>Cucurbitales</taxon>
        <taxon>Cucurbitaceae</taxon>
        <taxon>Cucurbiteae</taxon>
        <taxon>Cucurbita</taxon>
    </lineage>
</organism>
<name>A0A6J1L3Q0_CUCMA</name>
<evidence type="ECO:0000256" key="3">
    <source>
        <dbReference type="ARBA" id="ARBA00022801"/>
    </source>
</evidence>
<dbReference type="KEGG" id="cmax:111498871"/>
<protein>
    <recommendedName>
        <fullName evidence="9">Endoglucanase</fullName>
        <ecNumber evidence="9">3.2.1.4</ecNumber>
    </recommendedName>
</protein>
<comment type="catalytic activity">
    <reaction evidence="1 9">
        <text>Endohydrolysis of (1-&gt;4)-beta-D-glucosidic linkages in cellulose, lichenin and cereal beta-D-glucans.</text>
        <dbReference type="EC" id="3.2.1.4"/>
    </reaction>
</comment>
<accession>A0A6J1L3Q0</accession>
<dbReference type="SUPFAM" id="SSF48208">
    <property type="entry name" value="Six-hairpin glycosidases"/>
    <property type="match status" value="1"/>
</dbReference>
<dbReference type="RefSeq" id="XP_023005993.1">
    <property type="nucleotide sequence ID" value="XM_023150225.1"/>
</dbReference>
<evidence type="ECO:0000256" key="5">
    <source>
        <dbReference type="ARBA" id="ARBA00023277"/>
    </source>
</evidence>
<dbReference type="InterPro" id="IPR012341">
    <property type="entry name" value="6hp_glycosidase-like_sf"/>
</dbReference>
<dbReference type="OrthoDB" id="10257085at2759"/>
<feature type="signal peptide" evidence="9">
    <location>
        <begin position="1"/>
        <end position="27"/>
    </location>
</feature>
<dbReference type="EC" id="3.2.1.4" evidence="9"/>
<dbReference type="FunFam" id="1.50.10.10:FF:000020">
    <property type="entry name" value="Endoglucanase"/>
    <property type="match status" value="1"/>
</dbReference>
<evidence type="ECO:0000313" key="12">
    <source>
        <dbReference type="RefSeq" id="XP_023005993.1"/>
    </source>
</evidence>
<keyword evidence="4 9" id="KW-0136">Cellulose degradation</keyword>
<gene>
    <name evidence="12" type="primary">LOC111498871</name>
</gene>
<evidence type="ECO:0000259" key="10">
    <source>
        <dbReference type="Pfam" id="PF00759"/>
    </source>
</evidence>
<dbReference type="InterPro" id="IPR001701">
    <property type="entry name" value="Glyco_hydro_9"/>
</dbReference>
<keyword evidence="11" id="KW-1185">Reference proteome</keyword>
<evidence type="ECO:0000256" key="9">
    <source>
        <dbReference type="RuleBase" id="RU361166"/>
    </source>
</evidence>
<dbReference type="PANTHER" id="PTHR22298">
    <property type="entry name" value="ENDO-1,4-BETA-GLUCANASE"/>
    <property type="match status" value="1"/>
</dbReference>
<evidence type="ECO:0000256" key="2">
    <source>
        <dbReference type="ARBA" id="ARBA00007072"/>
    </source>
</evidence>
<reference evidence="12" key="1">
    <citation type="submission" date="2025-08" db="UniProtKB">
        <authorList>
            <consortium name="RefSeq"/>
        </authorList>
    </citation>
    <scope>IDENTIFICATION</scope>
    <source>
        <tissue evidence="12">Young leaves</tissue>
    </source>
</reference>
<dbReference type="Pfam" id="PF00759">
    <property type="entry name" value="Glyco_hydro_9"/>
    <property type="match status" value="1"/>
</dbReference>
<keyword evidence="3 8" id="KW-0378">Hydrolase</keyword>
<dbReference type="PROSITE" id="PS00592">
    <property type="entry name" value="GH9_2"/>
    <property type="match status" value="1"/>
</dbReference>
<keyword evidence="5 8" id="KW-0119">Carbohydrate metabolism</keyword>
<dbReference type="AlphaFoldDB" id="A0A6J1L3Q0"/>
<dbReference type="Gene3D" id="1.50.10.10">
    <property type="match status" value="1"/>
</dbReference>
<feature type="domain" description="Glycoside hydrolase family 9" evidence="10">
    <location>
        <begin position="30"/>
        <end position="483"/>
    </location>
</feature>
<keyword evidence="6 8" id="KW-0326">Glycosidase</keyword>
<dbReference type="InterPro" id="IPR018221">
    <property type="entry name" value="Glyco_hydro_9_His_AS"/>
</dbReference>
<dbReference type="GO" id="GO:0008810">
    <property type="term" value="F:cellulase activity"/>
    <property type="evidence" value="ECO:0007669"/>
    <property type="project" value="UniProtKB-EC"/>
</dbReference>